<dbReference type="GO" id="GO:0005737">
    <property type="term" value="C:cytoplasm"/>
    <property type="evidence" value="ECO:0007669"/>
    <property type="project" value="TreeGrafter"/>
</dbReference>
<feature type="compositionally biased region" description="Low complexity" evidence="5">
    <location>
        <begin position="838"/>
        <end position="851"/>
    </location>
</feature>
<evidence type="ECO:0000256" key="2">
    <source>
        <dbReference type="ARBA" id="ARBA00013064"/>
    </source>
</evidence>
<dbReference type="InterPro" id="IPR029021">
    <property type="entry name" value="Prot-tyrosine_phosphatase-like"/>
</dbReference>
<keyword evidence="10" id="KW-1185">Reference proteome</keyword>
<feature type="region of interest" description="Disordered" evidence="5">
    <location>
        <begin position="632"/>
        <end position="673"/>
    </location>
</feature>
<dbReference type="PRINTS" id="PR01764">
    <property type="entry name" value="MAPKPHPHTASE"/>
</dbReference>
<dbReference type="PROSITE" id="PS50056">
    <property type="entry name" value="TYR_PHOSPHATASE_2"/>
    <property type="match status" value="1"/>
</dbReference>
<dbReference type="Pfam" id="PF00581">
    <property type="entry name" value="Rhodanese"/>
    <property type="match status" value="1"/>
</dbReference>
<dbReference type="CDD" id="cd14568">
    <property type="entry name" value="DSP_MKP_classIII"/>
    <property type="match status" value="1"/>
</dbReference>
<dbReference type="SMART" id="SM00195">
    <property type="entry name" value="DSPc"/>
    <property type="match status" value="1"/>
</dbReference>
<feature type="region of interest" description="Disordered" evidence="5">
    <location>
        <begin position="1411"/>
        <end position="1430"/>
    </location>
</feature>
<feature type="region of interest" description="Disordered" evidence="5">
    <location>
        <begin position="1476"/>
        <end position="1502"/>
    </location>
</feature>
<feature type="compositionally biased region" description="Basic and acidic residues" evidence="5">
    <location>
        <begin position="866"/>
        <end position="875"/>
    </location>
</feature>
<comment type="caution">
    <text evidence="9">The sequence shown here is derived from an EMBL/GenBank/DDBJ whole genome shotgun (WGS) entry which is preliminary data.</text>
</comment>
<dbReference type="Gene3D" id="3.40.250.10">
    <property type="entry name" value="Rhodanese-like domain"/>
    <property type="match status" value="1"/>
</dbReference>
<dbReference type="SUPFAM" id="SSF52821">
    <property type="entry name" value="Rhodanese/Cell cycle control phosphatase"/>
    <property type="match status" value="1"/>
</dbReference>
<dbReference type="PANTHER" id="PTHR10159">
    <property type="entry name" value="DUAL SPECIFICITY PROTEIN PHOSPHATASE"/>
    <property type="match status" value="1"/>
</dbReference>
<dbReference type="GO" id="GO:0043409">
    <property type="term" value="P:negative regulation of MAPK cascade"/>
    <property type="evidence" value="ECO:0007669"/>
    <property type="project" value="TreeGrafter"/>
</dbReference>
<evidence type="ECO:0000259" key="8">
    <source>
        <dbReference type="PROSITE" id="PS50206"/>
    </source>
</evidence>
<evidence type="ECO:0000313" key="10">
    <source>
        <dbReference type="Proteomes" id="UP001497497"/>
    </source>
</evidence>
<feature type="region of interest" description="Disordered" evidence="5">
    <location>
        <begin position="1175"/>
        <end position="1197"/>
    </location>
</feature>
<feature type="region of interest" description="Disordered" evidence="5">
    <location>
        <begin position="376"/>
        <end position="405"/>
    </location>
</feature>
<evidence type="ECO:0000256" key="5">
    <source>
        <dbReference type="SAM" id="MobiDB-lite"/>
    </source>
</evidence>
<gene>
    <name evidence="9" type="ORF">GSLYS_00003115001</name>
</gene>
<feature type="compositionally biased region" description="Low complexity" evidence="5">
    <location>
        <begin position="1116"/>
        <end position="1132"/>
    </location>
</feature>
<feature type="domain" description="Tyrosine-protein phosphatase" evidence="6">
    <location>
        <begin position="214"/>
        <end position="356"/>
    </location>
</feature>
<comment type="similarity">
    <text evidence="1">Belongs to the protein-tyrosine phosphatase family. Non-receptor class dual specificity subfamily.</text>
</comment>
<dbReference type="InterPro" id="IPR001763">
    <property type="entry name" value="Rhodanese-like_dom"/>
</dbReference>
<feature type="region of interest" description="Disordered" evidence="5">
    <location>
        <begin position="1095"/>
        <end position="1137"/>
    </location>
</feature>
<dbReference type="EC" id="3.1.3.48" evidence="2"/>
<feature type="compositionally biased region" description="Low complexity" evidence="5">
    <location>
        <begin position="1481"/>
        <end position="1496"/>
    </location>
</feature>
<dbReference type="FunFam" id="3.90.190.10:FF:000208">
    <property type="entry name" value="Vh5 dual specificity phosphatase, putative"/>
    <property type="match status" value="1"/>
</dbReference>
<dbReference type="EMBL" id="CAXITT010000040">
    <property type="protein sequence ID" value="CAL1528945.1"/>
    <property type="molecule type" value="Genomic_DNA"/>
</dbReference>
<dbReference type="InterPro" id="IPR016130">
    <property type="entry name" value="Tyr_Pase_AS"/>
</dbReference>
<feature type="compositionally biased region" description="Polar residues" evidence="5">
    <location>
        <begin position="1181"/>
        <end position="1192"/>
    </location>
</feature>
<dbReference type="Pfam" id="PF00782">
    <property type="entry name" value="DSPc"/>
    <property type="match status" value="1"/>
</dbReference>
<dbReference type="Gene3D" id="3.90.190.10">
    <property type="entry name" value="Protein tyrosine phosphatase superfamily"/>
    <property type="match status" value="1"/>
</dbReference>
<dbReference type="GO" id="GO:0008330">
    <property type="term" value="F:protein tyrosine/threonine phosphatase activity"/>
    <property type="evidence" value="ECO:0007669"/>
    <property type="project" value="TreeGrafter"/>
</dbReference>
<dbReference type="CDD" id="cd01446">
    <property type="entry name" value="DSP_MapKP"/>
    <property type="match status" value="1"/>
</dbReference>
<evidence type="ECO:0000256" key="4">
    <source>
        <dbReference type="ARBA" id="ARBA00022912"/>
    </source>
</evidence>
<feature type="domain" description="Rhodanese" evidence="8">
    <location>
        <begin position="76"/>
        <end position="189"/>
    </location>
</feature>
<feature type="compositionally biased region" description="Polar residues" evidence="5">
    <location>
        <begin position="659"/>
        <end position="673"/>
    </location>
</feature>
<dbReference type="InterPro" id="IPR020422">
    <property type="entry name" value="TYR_PHOSPHATASE_DUAL_dom"/>
</dbReference>
<feature type="region of interest" description="Disordered" evidence="5">
    <location>
        <begin position="1355"/>
        <end position="1384"/>
    </location>
</feature>
<evidence type="ECO:0000313" key="9">
    <source>
        <dbReference type="EMBL" id="CAL1528945.1"/>
    </source>
</evidence>
<sequence>MYLMAAVPMYGSSSSSKQGCGRRSAGGPECRTSNVAGGSNCGTMVDFELLEIDENDNSFPWGLIHHNELAHMLNNGLGKTMVIDSRSFLEYNTSNIHQSVNVCCSKLVKRRLQQDKVHVLDLLNQTCNIGADASWDVIVYDQCTEDPSQLTSDNFVQVLLHKLSTTFNSVAFLKGGFLTFQASHPSLTENKSSSHRCSTLTSLSQPCMPVSNIGPTRILPFLYLGSQQDSLNQEVAQVNGITYILNVSKTCPRPPYILEGHFHRIPVNDNYCEKLLPYFSEAFQFLDKVREANGCVLVHCLGGVSRSATLAIAYIMRYMKMSSDEAYRYVKDKRPTISPNFNFLGQLLEYEKVIRREEQVEVARREAVRASMLEEGLSGELERASPGSMDLHTTSPSSPGPRSAHRTFVLDSFSSQTFQSLKTSASYIRRNLPQEYPNFGLSSTDDLSRQSTPFTRVTSLGLKQDLTPRRCGLSSDDPPFTRPSSEFCPFAGPTPESSPLSDPSQQFGSYSKTACFSAGHYSHKATTLHQDPCNVEEGMVPFCDNLRGRDVLHSTQSPVCPITGFPSPAGARQDFPESTCSVTGFPGPGHNGSSDIQALSTRDLVDPSGPVSHTVQETNFKDNLTYHDHFKSSNKLSNNVLPSSESRTTEAGGPDPSTLLVQQKEQPKSRQGFSFSSMLSNFKWKSRPPTLPLGSPVGPLKDVGRLLKKQGVENGGGDARLQLTPVSEAVETCDLVVSEEPVVGASDPISDPIPKVVCHEKMEESVETCVSNVGDSGSRLSNATTITMASTQINHSASASSSSSDYMCTRKSASLRLSAKNFTLALSSPTSDFTSMFASSSSSLKPLSPSDSNKRKGGTVVSSSDKQARTEESRHHLTPPRTLSIVPCTASTLKQKTSAKRSFVLPLSSPTSAMARLNFASPTDMLADDQSMAADKDVLLADGDIFQSGEISSYMECDKSWDFKRVAKSCSENNLYIREGIQESSSSSSSVTIKTAQHLEENTFVTHFTSEKQLMDSCAESPSQLSSSSTSSVLVSTMSSSSVCSEMSSSDVSSSSVNLQGFRELPTTSLDKLSFTPCYTRDIVQDLKRRDAAGLATEDQGVLPNEGNPRSSALDSPMSISSGSSAPSIASSTLSPVDSAMTNPFSSGTTNSFIEGMGNSTSAFPFSQSETCPPSYLPDVNSLQGTPDSALSPSEFILSPSSMPQATLAPSLPTFSSSIYYSSSSSMEPLSPMSLSDCSSCSPKWSPKRNSISSPLRSSISSPISSLSSPMVSSPSFSPLVTSPTCSSSYLASAASSTSCCSVTKVVRRDKSKRVMDRPNSIAFSSYPTCELVPNVKNNSDAGCYGQGSQDDASEAYMSVSGKRSRLSVTSESQTPQGRTSWGGYSEREVYNKYREITAAMENAMLRTQVFTPDPSRTGKSEPASFASRKARSLDDFLDSNADEDELMNYRRGSQHWSRYRDQHLLEPYHCGMRSASEPYHSSSSLSSNGSHGSSLEIIQVS</sequence>
<organism evidence="9 10">
    <name type="scientific">Lymnaea stagnalis</name>
    <name type="common">Great pond snail</name>
    <name type="synonym">Helix stagnalis</name>
    <dbReference type="NCBI Taxonomy" id="6523"/>
    <lineage>
        <taxon>Eukaryota</taxon>
        <taxon>Metazoa</taxon>
        <taxon>Spiralia</taxon>
        <taxon>Lophotrochozoa</taxon>
        <taxon>Mollusca</taxon>
        <taxon>Gastropoda</taxon>
        <taxon>Heterobranchia</taxon>
        <taxon>Euthyneura</taxon>
        <taxon>Panpulmonata</taxon>
        <taxon>Hygrophila</taxon>
        <taxon>Lymnaeoidea</taxon>
        <taxon>Lymnaeidae</taxon>
        <taxon>Lymnaea</taxon>
    </lineage>
</organism>
<feature type="compositionally biased region" description="Polar residues" evidence="5">
    <location>
        <begin position="1367"/>
        <end position="1380"/>
    </location>
</feature>
<dbReference type="PROSITE" id="PS00383">
    <property type="entry name" value="TYR_PHOSPHATASE_1"/>
    <property type="match status" value="1"/>
</dbReference>
<dbReference type="InterPro" id="IPR008343">
    <property type="entry name" value="MKP"/>
</dbReference>
<evidence type="ECO:0000259" key="7">
    <source>
        <dbReference type="PROSITE" id="PS50056"/>
    </source>
</evidence>
<dbReference type="GO" id="GO:0033550">
    <property type="term" value="F:MAP kinase tyrosine phosphatase activity"/>
    <property type="evidence" value="ECO:0007669"/>
    <property type="project" value="TreeGrafter"/>
</dbReference>
<keyword evidence="3" id="KW-0378">Hydrolase</keyword>
<dbReference type="PROSITE" id="PS50054">
    <property type="entry name" value="TYR_PHOSPHATASE_DUAL"/>
    <property type="match status" value="1"/>
</dbReference>
<dbReference type="SUPFAM" id="SSF52799">
    <property type="entry name" value="(Phosphotyrosine protein) phosphatases II"/>
    <property type="match status" value="1"/>
</dbReference>
<feature type="compositionally biased region" description="Polar residues" evidence="5">
    <location>
        <begin position="633"/>
        <end position="646"/>
    </location>
</feature>
<protein>
    <recommendedName>
        <fullName evidence="2">protein-tyrosine-phosphatase</fullName>
        <ecNumber evidence="2">3.1.3.48</ecNumber>
    </recommendedName>
</protein>
<dbReference type="InterPro" id="IPR000340">
    <property type="entry name" value="Dual-sp_phosphatase_cat-dom"/>
</dbReference>
<dbReference type="InterPro" id="IPR000387">
    <property type="entry name" value="Tyr_Pase_dom"/>
</dbReference>
<dbReference type="FunFam" id="3.40.250.10:FF:000020">
    <property type="entry name" value="Dual specificity protein phosphatase 8"/>
    <property type="match status" value="1"/>
</dbReference>
<dbReference type="Proteomes" id="UP001497497">
    <property type="component" value="Unassembled WGS sequence"/>
</dbReference>
<dbReference type="PROSITE" id="PS50206">
    <property type="entry name" value="RHODANESE_3"/>
    <property type="match status" value="1"/>
</dbReference>
<dbReference type="GO" id="GO:0017017">
    <property type="term" value="F:MAP kinase tyrosine/serine/threonine phosphatase activity"/>
    <property type="evidence" value="ECO:0007669"/>
    <property type="project" value="InterPro"/>
</dbReference>
<proteinExistence type="inferred from homology"/>
<evidence type="ECO:0000256" key="3">
    <source>
        <dbReference type="ARBA" id="ARBA00022801"/>
    </source>
</evidence>
<name>A0AAV2H5R9_LYMST</name>
<evidence type="ECO:0000259" key="6">
    <source>
        <dbReference type="PROSITE" id="PS50054"/>
    </source>
</evidence>
<dbReference type="InterPro" id="IPR036873">
    <property type="entry name" value="Rhodanese-like_dom_sf"/>
</dbReference>
<accession>A0AAV2H5R9</accession>
<feature type="region of interest" description="Disordered" evidence="5">
    <location>
        <begin position="838"/>
        <end position="882"/>
    </location>
</feature>
<dbReference type="PANTHER" id="PTHR10159:SF533">
    <property type="entry name" value="TYROSINE-PROTEIN PHOSPHATASE VHP-1"/>
    <property type="match status" value="1"/>
</dbReference>
<keyword evidence="4" id="KW-0904">Protein phosphatase</keyword>
<evidence type="ECO:0000256" key="1">
    <source>
        <dbReference type="ARBA" id="ARBA00008601"/>
    </source>
</evidence>
<reference evidence="9 10" key="1">
    <citation type="submission" date="2024-04" db="EMBL/GenBank/DDBJ databases">
        <authorList>
            <consortium name="Genoscope - CEA"/>
            <person name="William W."/>
        </authorList>
    </citation>
    <scope>NUCLEOTIDE SEQUENCE [LARGE SCALE GENOMIC DNA]</scope>
</reference>
<feature type="domain" description="Tyrosine specific protein phosphatases" evidence="7">
    <location>
        <begin position="283"/>
        <end position="337"/>
    </location>
</feature>